<dbReference type="InterPro" id="IPR001709">
    <property type="entry name" value="Flavoprot_Pyr_Nucl_cyt_Rdtase"/>
</dbReference>
<feature type="domain" description="FAD-binding FR-type" evidence="9">
    <location>
        <begin position="221"/>
        <end position="451"/>
    </location>
</feature>
<dbReference type="PANTHER" id="PTHR19384:SF10">
    <property type="entry name" value="NADPH-DEPENDENT DIFLAVIN OXIDOREDUCTASE 1"/>
    <property type="match status" value="1"/>
</dbReference>
<dbReference type="InterPro" id="IPR029039">
    <property type="entry name" value="Flavoprotein-like_sf"/>
</dbReference>
<reference evidence="10 11" key="1">
    <citation type="submission" date="2016-10" db="EMBL/GenBank/DDBJ databases">
        <title>The genome of Paramicrosporidium saccamoebae is the missing link in understanding Cryptomycota and Microsporidia evolution.</title>
        <authorList>
            <person name="Quandt C.A."/>
            <person name="Beaudet D."/>
            <person name="Corsaro D."/>
            <person name="Michel R."/>
            <person name="Corradi N."/>
            <person name="James T."/>
        </authorList>
    </citation>
    <scope>NUCLEOTIDE SEQUENCE [LARGE SCALE GENOMIC DNA]</scope>
    <source>
        <strain evidence="10 11">KSL3</strain>
    </source>
</reference>
<protein>
    <submittedName>
        <fullName evidence="10">NADPH-dependent diflavin oxidoreductase 1</fullName>
    </submittedName>
</protein>
<dbReference type="Proteomes" id="UP000240830">
    <property type="component" value="Unassembled WGS sequence"/>
</dbReference>
<keyword evidence="11" id="KW-1185">Reference proteome</keyword>
<dbReference type="PANTHER" id="PTHR19384">
    <property type="entry name" value="NITRIC OXIDE SYNTHASE-RELATED"/>
    <property type="match status" value="1"/>
</dbReference>
<dbReference type="SUPFAM" id="SSF52218">
    <property type="entry name" value="Flavoproteins"/>
    <property type="match status" value="1"/>
</dbReference>
<dbReference type="Pfam" id="PF00667">
    <property type="entry name" value="FAD_binding_1"/>
    <property type="match status" value="1"/>
</dbReference>
<dbReference type="STRING" id="1246581.A0A2H9TLW4"/>
<name>A0A2H9TLW4_9FUNG</name>
<proteinExistence type="predicted"/>
<evidence type="ECO:0000256" key="6">
    <source>
        <dbReference type="ARBA" id="ARBA00022857"/>
    </source>
</evidence>
<keyword evidence="7" id="KW-0560">Oxidoreductase</keyword>
<comment type="caution">
    <text evidence="10">The sequence shown here is derived from an EMBL/GenBank/DDBJ whole genome shotgun (WGS) entry which is preliminary data.</text>
</comment>
<comment type="cofactor">
    <cofactor evidence="1">
        <name>FMN</name>
        <dbReference type="ChEBI" id="CHEBI:58210"/>
    </cofactor>
</comment>
<dbReference type="PRINTS" id="PR00369">
    <property type="entry name" value="FLAVODOXIN"/>
</dbReference>
<evidence type="ECO:0000256" key="2">
    <source>
        <dbReference type="ARBA" id="ARBA00001974"/>
    </source>
</evidence>
<evidence type="ECO:0000256" key="1">
    <source>
        <dbReference type="ARBA" id="ARBA00001917"/>
    </source>
</evidence>
<comment type="cofactor">
    <cofactor evidence="2">
        <name>FAD</name>
        <dbReference type="ChEBI" id="CHEBI:57692"/>
    </cofactor>
</comment>
<evidence type="ECO:0000259" key="8">
    <source>
        <dbReference type="PROSITE" id="PS50902"/>
    </source>
</evidence>
<dbReference type="InterPro" id="IPR017938">
    <property type="entry name" value="Riboflavin_synthase-like_b-brl"/>
</dbReference>
<dbReference type="GO" id="GO:0010181">
    <property type="term" value="F:FMN binding"/>
    <property type="evidence" value="ECO:0007669"/>
    <property type="project" value="InterPro"/>
</dbReference>
<sequence>MDLRALSWNGVGVPGVPGVPDNPAIPGSADIPDIPDSLEPIVTMQLQVLYASQSGTAQEYAERFATEAYRRKIQYSVLSVDEYGGNIEKEEMVVFFVSTTGDGEAPTTMHSFWHDLLRKSHPNLDNMHCAVFGLGDSSYEKFNYVGKRLYRRLEQLGAQFITERADADEQHPLGIDGAYVPWSATLWEYFYNTLAWPLDPILEYTPKVRLSPATKEGQLFPLKYNSVLTENRRITTESHFQNVRHLVFKCDDYSPMVPGDVAVLKPVNSDKLVDELLEILKWEDKVYHVTALRSEVRIPTTNPISIRSLFKYHLDIVAPPKRIFFQILSQMTVDELHGEKLAELSSAEGIDLYLDYVYRPKRTPAEVLRDFAATVSIEYIFDLFPVLRPREYSISSSSRMHPDEVHITAAMVEYRTNLTTPRLGVCSRWLAPLPIGSSVSIDVRKGNWTLPPCETPLILIAGGTGIAPMRAIIQHCPTNPKFLFFGCRYLEHDFHYRDEWPRYPALTIAALGSRDLPGARKHLDELLRRNGEMLKKLLQEGAYVYVAGNSKLPALIKKTIVEITNDPNLPAKLTRDNRLQIEAWS</sequence>
<evidence type="ECO:0000256" key="5">
    <source>
        <dbReference type="ARBA" id="ARBA00022827"/>
    </source>
</evidence>
<dbReference type="AlphaFoldDB" id="A0A2H9TLW4"/>
<feature type="domain" description="Flavodoxin-like" evidence="8">
    <location>
        <begin position="46"/>
        <end position="187"/>
    </location>
</feature>
<keyword evidence="6" id="KW-0521">NADP</keyword>
<dbReference type="Gene3D" id="3.40.50.80">
    <property type="entry name" value="Nucleotide-binding domain of ferredoxin-NADP reductase (FNR) module"/>
    <property type="match status" value="1"/>
</dbReference>
<evidence type="ECO:0000256" key="3">
    <source>
        <dbReference type="ARBA" id="ARBA00022630"/>
    </source>
</evidence>
<dbReference type="InterPro" id="IPR039261">
    <property type="entry name" value="FNR_nucleotide-bd"/>
</dbReference>
<evidence type="ECO:0000256" key="4">
    <source>
        <dbReference type="ARBA" id="ARBA00022643"/>
    </source>
</evidence>
<dbReference type="SUPFAM" id="SSF52343">
    <property type="entry name" value="Ferredoxin reductase-like, C-terminal NADP-linked domain"/>
    <property type="match status" value="1"/>
</dbReference>
<keyword evidence="3" id="KW-0285">Flavoprotein</keyword>
<gene>
    <name evidence="10" type="ORF">PSACC_01423</name>
</gene>
<dbReference type="Pfam" id="PF00258">
    <property type="entry name" value="Flavodoxin_1"/>
    <property type="match status" value="1"/>
</dbReference>
<dbReference type="Gene3D" id="1.20.990.10">
    <property type="entry name" value="NADPH-cytochrome p450 Reductase, Chain A, domain 3"/>
    <property type="match status" value="1"/>
</dbReference>
<evidence type="ECO:0000313" key="11">
    <source>
        <dbReference type="Proteomes" id="UP000240830"/>
    </source>
</evidence>
<keyword evidence="5" id="KW-0274">FAD</keyword>
<dbReference type="Gene3D" id="3.40.50.360">
    <property type="match status" value="1"/>
</dbReference>
<dbReference type="InterPro" id="IPR023173">
    <property type="entry name" value="NADPH_Cyt_P450_Rdtase_alpha"/>
</dbReference>
<dbReference type="SUPFAM" id="SSF63380">
    <property type="entry name" value="Riboflavin synthase domain-like"/>
    <property type="match status" value="1"/>
</dbReference>
<dbReference type="PRINTS" id="PR00371">
    <property type="entry name" value="FPNCR"/>
</dbReference>
<dbReference type="GO" id="GO:0016491">
    <property type="term" value="F:oxidoreductase activity"/>
    <property type="evidence" value="ECO:0007669"/>
    <property type="project" value="UniProtKB-KW"/>
</dbReference>
<evidence type="ECO:0000313" key="10">
    <source>
        <dbReference type="EMBL" id="PJF18743.1"/>
    </source>
</evidence>
<evidence type="ECO:0000256" key="7">
    <source>
        <dbReference type="ARBA" id="ARBA00023002"/>
    </source>
</evidence>
<dbReference type="OrthoDB" id="1856718at2759"/>
<dbReference type="InterPro" id="IPR001094">
    <property type="entry name" value="Flavdoxin-like"/>
</dbReference>
<organism evidence="10 11">
    <name type="scientific">Paramicrosporidium saccamoebae</name>
    <dbReference type="NCBI Taxonomy" id="1246581"/>
    <lineage>
        <taxon>Eukaryota</taxon>
        <taxon>Fungi</taxon>
        <taxon>Fungi incertae sedis</taxon>
        <taxon>Cryptomycota</taxon>
        <taxon>Cryptomycota incertae sedis</taxon>
        <taxon>Paramicrosporidium</taxon>
    </lineage>
</organism>
<dbReference type="PROSITE" id="PS50902">
    <property type="entry name" value="FLAVODOXIN_LIKE"/>
    <property type="match status" value="1"/>
</dbReference>
<dbReference type="InterPro" id="IPR017927">
    <property type="entry name" value="FAD-bd_FR_type"/>
</dbReference>
<dbReference type="InterPro" id="IPR001433">
    <property type="entry name" value="OxRdtase_FAD/NAD-bd"/>
</dbReference>
<dbReference type="EMBL" id="MTSL01000105">
    <property type="protein sequence ID" value="PJF18743.1"/>
    <property type="molecule type" value="Genomic_DNA"/>
</dbReference>
<keyword evidence="4" id="KW-0288">FMN</keyword>
<dbReference type="GO" id="GO:0050660">
    <property type="term" value="F:flavin adenine dinucleotide binding"/>
    <property type="evidence" value="ECO:0007669"/>
    <property type="project" value="TreeGrafter"/>
</dbReference>
<dbReference type="InterPro" id="IPR003097">
    <property type="entry name" value="CysJ-like_FAD-binding"/>
</dbReference>
<evidence type="ECO:0000259" key="9">
    <source>
        <dbReference type="PROSITE" id="PS51384"/>
    </source>
</evidence>
<dbReference type="InterPro" id="IPR008254">
    <property type="entry name" value="Flavodoxin/NO_synth"/>
</dbReference>
<accession>A0A2H9TLW4</accession>
<dbReference type="GO" id="GO:0005829">
    <property type="term" value="C:cytosol"/>
    <property type="evidence" value="ECO:0007669"/>
    <property type="project" value="TreeGrafter"/>
</dbReference>
<dbReference type="PROSITE" id="PS51384">
    <property type="entry name" value="FAD_FR"/>
    <property type="match status" value="1"/>
</dbReference>
<dbReference type="Gene3D" id="2.40.30.10">
    <property type="entry name" value="Translation factors"/>
    <property type="match status" value="1"/>
</dbReference>
<dbReference type="Pfam" id="PF00175">
    <property type="entry name" value="NAD_binding_1"/>
    <property type="match status" value="1"/>
</dbReference>